<dbReference type="EMBL" id="BAAAFN010000015">
    <property type="protein sequence ID" value="GAA0231087.1"/>
    <property type="molecule type" value="Genomic_DNA"/>
</dbReference>
<evidence type="ECO:0000313" key="11">
    <source>
        <dbReference type="Proteomes" id="UP001501176"/>
    </source>
</evidence>
<keyword evidence="5" id="KW-0408">Iron</keyword>
<organism evidence="10 11">
    <name type="scientific">Castellaniella daejeonensis</name>
    <dbReference type="NCBI Taxonomy" id="659013"/>
    <lineage>
        <taxon>Bacteria</taxon>
        <taxon>Pseudomonadati</taxon>
        <taxon>Pseudomonadota</taxon>
        <taxon>Betaproteobacteria</taxon>
        <taxon>Burkholderiales</taxon>
        <taxon>Alcaligenaceae</taxon>
        <taxon>Castellaniella</taxon>
    </lineage>
</organism>
<evidence type="ECO:0000256" key="1">
    <source>
        <dbReference type="ARBA" id="ARBA00022448"/>
    </source>
</evidence>
<dbReference type="PANTHER" id="PTHR37424:SF1">
    <property type="entry name" value="BACTERIOFERRITIN-ASSOCIATED FERREDOXIN"/>
    <property type="match status" value="1"/>
</dbReference>
<accession>A0ABN0TVB9</accession>
<keyword evidence="3" id="KW-0479">Metal-binding</keyword>
<sequence>MIIILMYICVCNAISERQVQDAIAQGAADLGDLQAQLGVATCCGHCAETATEYLPGGRYAADVGSAAAGLTGQVEVTVLSRVATRRVA</sequence>
<dbReference type="InterPro" id="IPR052371">
    <property type="entry name" value="BFD-associated_ferredoxin"/>
</dbReference>
<evidence type="ECO:0000256" key="8">
    <source>
        <dbReference type="ARBA" id="ARBA00046332"/>
    </source>
</evidence>
<gene>
    <name evidence="10" type="ORF">GCM10009125_20060</name>
</gene>
<keyword evidence="11" id="KW-1185">Reference proteome</keyword>
<keyword evidence="4" id="KW-0249">Electron transport</keyword>
<dbReference type="Pfam" id="PF04324">
    <property type="entry name" value="Fer2_BFD"/>
    <property type="match status" value="1"/>
</dbReference>
<evidence type="ECO:0000259" key="9">
    <source>
        <dbReference type="Pfam" id="PF04324"/>
    </source>
</evidence>
<comment type="caution">
    <text evidence="10">The sequence shown here is derived from an EMBL/GenBank/DDBJ whole genome shotgun (WGS) entry which is preliminary data.</text>
</comment>
<proteinExistence type="inferred from homology"/>
<evidence type="ECO:0000313" key="10">
    <source>
        <dbReference type="EMBL" id="GAA0231087.1"/>
    </source>
</evidence>
<keyword evidence="1" id="KW-0813">Transport</keyword>
<evidence type="ECO:0000256" key="2">
    <source>
        <dbReference type="ARBA" id="ARBA00022714"/>
    </source>
</evidence>
<evidence type="ECO:0000256" key="5">
    <source>
        <dbReference type="ARBA" id="ARBA00023004"/>
    </source>
</evidence>
<reference evidence="10 11" key="1">
    <citation type="journal article" date="2019" name="Int. J. Syst. Evol. Microbiol.">
        <title>The Global Catalogue of Microorganisms (GCM) 10K type strain sequencing project: providing services to taxonomists for standard genome sequencing and annotation.</title>
        <authorList>
            <consortium name="The Broad Institute Genomics Platform"/>
            <consortium name="The Broad Institute Genome Sequencing Center for Infectious Disease"/>
            <person name="Wu L."/>
            <person name="Ma J."/>
        </authorList>
    </citation>
    <scope>NUCLEOTIDE SEQUENCE [LARGE SCALE GENOMIC DNA]</scope>
    <source>
        <strain evidence="10 11">JCM 16240</strain>
    </source>
</reference>
<dbReference type="PANTHER" id="PTHR37424">
    <property type="entry name" value="BACTERIOFERRITIN-ASSOCIATED FERREDOXIN"/>
    <property type="match status" value="1"/>
</dbReference>
<keyword evidence="2" id="KW-0001">2Fe-2S</keyword>
<evidence type="ECO:0000256" key="4">
    <source>
        <dbReference type="ARBA" id="ARBA00022982"/>
    </source>
</evidence>
<keyword evidence="6" id="KW-0411">Iron-sulfur</keyword>
<feature type="domain" description="BFD-like [2Fe-2S]-binding" evidence="9">
    <location>
        <begin position="7"/>
        <end position="54"/>
    </location>
</feature>
<evidence type="ECO:0000256" key="7">
    <source>
        <dbReference type="ARBA" id="ARBA00039386"/>
    </source>
</evidence>
<name>A0ABN0TVB9_9BURK</name>
<dbReference type="Gene3D" id="1.10.10.1100">
    <property type="entry name" value="BFD-like [2Fe-2S]-binding domain"/>
    <property type="match status" value="1"/>
</dbReference>
<dbReference type="Proteomes" id="UP001501176">
    <property type="component" value="Unassembled WGS sequence"/>
</dbReference>
<protein>
    <recommendedName>
        <fullName evidence="7">Bacterioferritin-associated ferredoxin</fullName>
    </recommendedName>
</protein>
<evidence type="ECO:0000256" key="6">
    <source>
        <dbReference type="ARBA" id="ARBA00023014"/>
    </source>
</evidence>
<evidence type="ECO:0000256" key="3">
    <source>
        <dbReference type="ARBA" id="ARBA00022723"/>
    </source>
</evidence>
<dbReference type="InterPro" id="IPR041854">
    <property type="entry name" value="BFD-like_2Fe2S-bd_dom_sf"/>
</dbReference>
<comment type="similarity">
    <text evidence="8">Belongs to the Bfd family.</text>
</comment>
<dbReference type="InterPro" id="IPR007419">
    <property type="entry name" value="BFD-like_2Fe2S-bd_dom"/>
</dbReference>